<keyword evidence="12" id="KW-0812">Transmembrane</keyword>
<keyword evidence="23" id="KW-0472">Membrane</keyword>
<keyword evidence="13" id="KW-0053">Apoptosis</keyword>
<evidence type="ECO:0000313" key="32">
    <source>
        <dbReference type="Proteomes" id="UP000824540"/>
    </source>
</evidence>
<evidence type="ECO:0000256" key="15">
    <source>
        <dbReference type="ARBA" id="ARBA00022824"/>
    </source>
</evidence>
<keyword evidence="17" id="KW-0735">Signal-anchor</keyword>
<dbReference type="InterPro" id="IPR052470">
    <property type="entry name" value="ER_Stress-Reg_TF"/>
</dbReference>
<dbReference type="GO" id="GO:0006915">
    <property type="term" value="P:apoptotic process"/>
    <property type="evidence" value="ECO:0007669"/>
    <property type="project" value="UniProtKB-KW"/>
</dbReference>
<name>A0A8T2NH95_9TELE</name>
<keyword evidence="14" id="KW-0221">Differentiation</keyword>
<keyword evidence="19" id="KW-0007">Acetylation</keyword>
<dbReference type="GO" id="GO:0043066">
    <property type="term" value="P:negative regulation of apoptotic process"/>
    <property type="evidence" value="ECO:0007669"/>
    <property type="project" value="UniProtKB-ARBA"/>
</dbReference>
<evidence type="ECO:0000256" key="17">
    <source>
        <dbReference type="ARBA" id="ARBA00022968"/>
    </source>
</evidence>
<evidence type="ECO:0000256" key="5">
    <source>
        <dbReference type="ARBA" id="ARBA00007163"/>
    </source>
</evidence>
<gene>
    <name evidence="31" type="ORF">JZ751_023520</name>
</gene>
<evidence type="ECO:0000256" key="9">
    <source>
        <dbReference type="ARBA" id="ARBA00022553"/>
    </source>
</evidence>
<evidence type="ECO:0000256" key="4">
    <source>
        <dbReference type="ARBA" id="ARBA00004648"/>
    </source>
</evidence>
<dbReference type="GO" id="GO:0007517">
    <property type="term" value="P:muscle organ development"/>
    <property type="evidence" value="ECO:0007669"/>
    <property type="project" value="UniProtKB-KW"/>
</dbReference>
<keyword evidence="16" id="KW-0832">Ubl conjugation</keyword>
<keyword evidence="8" id="KW-0517">Myogenesis</keyword>
<dbReference type="PROSITE" id="PS50217">
    <property type="entry name" value="BZIP"/>
    <property type="match status" value="1"/>
</dbReference>
<keyword evidence="7" id="KW-0963">Cytoplasm</keyword>
<dbReference type="SMART" id="SM00338">
    <property type="entry name" value="BRLZ"/>
    <property type="match status" value="1"/>
</dbReference>
<keyword evidence="11" id="KW-0165">Cleavage on pair of basic residues</keyword>
<feature type="compositionally biased region" description="Low complexity" evidence="29">
    <location>
        <begin position="42"/>
        <end position="59"/>
    </location>
</feature>
<comment type="caution">
    <text evidence="31">The sequence shown here is derived from an EMBL/GenBank/DDBJ whole genome shotgun (WGS) entry which is preliminary data.</text>
</comment>
<keyword evidence="27" id="KW-0539">Nucleus</keyword>
<evidence type="ECO:0000256" key="10">
    <source>
        <dbReference type="ARBA" id="ARBA00022657"/>
    </source>
</evidence>
<evidence type="ECO:0000256" key="21">
    <source>
        <dbReference type="ARBA" id="ARBA00023016"/>
    </source>
</evidence>
<evidence type="ECO:0000256" key="11">
    <source>
        <dbReference type="ARBA" id="ARBA00022685"/>
    </source>
</evidence>
<feature type="region of interest" description="Disordered" evidence="29">
    <location>
        <begin position="239"/>
        <end position="267"/>
    </location>
</feature>
<evidence type="ECO:0000313" key="31">
    <source>
        <dbReference type="EMBL" id="KAG9339629.1"/>
    </source>
</evidence>
<evidence type="ECO:0000256" key="26">
    <source>
        <dbReference type="ARBA" id="ARBA00023230"/>
    </source>
</evidence>
<evidence type="ECO:0000256" key="14">
    <source>
        <dbReference type="ARBA" id="ARBA00022782"/>
    </source>
</evidence>
<dbReference type="GO" id="GO:0030968">
    <property type="term" value="P:endoplasmic reticulum unfolded protein response"/>
    <property type="evidence" value="ECO:0007669"/>
    <property type="project" value="UniProtKB-ARBA"/>
</dbReference>
<dbReference type="PANTHER" id="PTHR46542:SF1">
    <property type="entry name" value="X-BOX BINDING PROTEIN 1"/>
    <property type="match status" value="1"/>
</dbReference>
<keyword evidence="20" id="KW-0805">Transcription regulation</keyword>
<comment type="similarity">
    <text evidence="5">Belongs to the bZIP family.</text>
</comment>
<comment type="subcellular location">
    <subcellularLocation>
        <location evidence="3">Cytoplasm</location>
    </subcellularLocation>
    <subcellularLocation>
        <location evidence="2">Endoplasmic reticulum membrane</location>
        <topology evidence="2">Peripheral membrane protein</topology>
    </subcellularLocation>
    <subcellularLocation>
        <location evidence="4">Endoplasmic reticulum membrane</location>
        <topology evidence="4">Single-pass type II membrane protein</topology>
    </subcellularLocation>
    <subcellularLocation>
        <location evidence="1">Nucleus</location>
    </subcellularLocation>
</comment>
<evidence type="ECO:0000256" key="18">
    <source>
        <dbReference type="ARBA" id="ARBA00022989"/>
    </source>
</evidence>
<evidence type="ECO:0000256" key="8">
    <source>
        <dbReference type="ARBA" id="ARBA00022541"/>
    </source>
</evidence>
<dbReference type="Pfam" id="PF00170">
    <property type="entry name" value="bZIP_1"/>
    <property type="match status" value="1"/>
</dbReference>
<keyword evidence="21" id="KW-0346">Stress response</keyword>
<reference evidence="31" key="1">
    <citation type="thesis" date="2021" institute="BYU ScholarsArchive" country="Provo, UT, USA">
        <title>Applications of and Algorithms for Genome Assembly and Genomic Analyses with an Emphasis on Marine Teleosts.</title>
        <authorList>
            <person name="Pickett B.D."/>
        </authorList>
    </citation>
    <scope>NUCLEOTIDE SEQUENCE</scope>
    <source>
        <strain evidence="31">HI-2016</strain>
    </source>
</reference>
<dbReference type="AlphaFoldDB" id="A0A8T2NH95"/>
<evidence type="ECO:0000256" key="1">
    <source>
        <dbReference type="ARBA" id="ARBA00004123"/>
    </source>
</evidence>
<keyword evidence="9" id="KW-0597">Phosphoprotein</keyword>
<dbReference type="GO" id="GO:0001525">
    <property type="term" value="P:angiogenesis"/>
    <property type="evidence" value="ECO:0007669"/>
    <property type="project" value="UniProtKB-KW"/>
</dbReference>
<keyword evidence="25" id="KW-0804">Transcription</keyword>
<keyword evidence="22" id="KW-0238">DNA-binding</keyword>
<evidence type="ECO:0000256" key="19">
    <source>
        <dbReference type="ARBA" id="ARBA00022990"/>
    </source>
</evidence>
<dbReference type="PROSITE" id="PS00036">
    <property type="entry name" value="BZIP_BASIC"/>
    <property type="match status" value="1"/>
</dbReference>
<dbReference type="GO" id="GO:0000977">
    <property type="term" value="F:RNA polymerase II transcription regulatory region sequence-specific DNA binding"/>
    <property type="evidence" value="ECO:0007669"/>
    <property type="project" value="TreeGrafter"/>
</dbReference>
<dbReference type="CDD" id="cd14691">
    <property type="entry name" value="bZIP_XBP1"/>
    <property type="match status" value="1"/>
</dbReference>
<evidence type="ECO:0000256" key="23">
    <source>
        <dbReference type="ARBA" id="ARBA00023136"/>
    </source>
</evidence>
<evidence type="ECO:0000256" key="13">
    <source>
        <dbReference type="ARBA" id="ARBA00022703"/>
    </source>
</evidence>
<proteinExistence type="inferred from homology"/>
<feature type="region of interest" description="Disordered" evidence="29">
    <location>
        <begin position="41"/>
        <end position="97"/>
    </location>
</feature>
<dbReference type="EMBL" id="JAFBMS010000052">
    <property type="protein sequence ID" value="KAG9339629.1"/>
    <property type="molecule type" value="Genomic_DNA"/>
</dbReference>
<evidence type="ECO:0000256" key="7">
    <source>
        <dbReference type="ARBA" id="ARBA00022490"/>
    </source>
</evidence>
<dbReference type="Proteomes" id="UP000824540">
    <property type="component" value="Unassembled WGS sequence"/>
</dbReference>
<dbReference type="FunFam" id="1.20.5.170:FF:000049">
    <property type="entry name" value="X-box binding protein 1"/>
    <property type="match status" value="1"/>
</dbReference>
<keyword evidence="15" id="KW-0256">Endoplasmic reticulum</keyword>
<keyword evidence="18" id="KW-1133">Transmembrane helix</keyword>
<dbReference type="GO" id="GO:0000981">
    <property type="term" value="F:DNA-binding transcription factor activity, RNA polymerase II-specific"/>
    <property type="evidence" value="ECO:0007669"/>
    <property type="project" value="TreeGrafter"/>
</dbReference>
<dbReference type="PANTHER" id="PTHR46542">
    <property type="entry name" value="X-BOX BINDING PROTEIN 1"/>
    <property type="match status" value="1"/>
</dbReference>
<evidence type="ECO:0000256" key="20">
    <source>
        <dbReference type="ARBA" id="ARBA00023015"/>
    </source>
</evidence>
<evidence type="ECO:0000256" key="3">
    <source>
        <dbReference type="ARBA" id="ARBA00004496"/>
    </source>
</evidence>
<keyword evidence="24" id="KW-0010">Activator</keyword>
<evidence type="ECO:0000256" key="29">
    <source>
        <dbReference type="SAM" id="MobiDB-lite"/>
    </source>
</evidence>
<protein>
    <recommendedName>
        <fullName evidence="28">X-box-binding protein 1</fullName>
    </recommendedName>
</protein>
<evidence type="ECO:0000256" key="25">
    <source>
        <dbReference type="ARBA" id="ARBA00023163"/>
    </source>
</evidence>
<dbReference type="GO" id="GO:0005634">
    <property type="term" value="C:nucleus"/>
    <property type="evidence" value="ECO:0007669"/>
    <property type="project" value="UniProtKB-SubCell"/>
</dbReference>
<evidence type="ECO:0000256" key="28">
    <source>
        <dbReference type="ARBA" id="ARBA00040165"/>
    </source>
</evidence>
<keyword evidence="6" id="KW-0217">Developmental protein</keyword>
<evidence type="ECO:0000256" key="6">
    <source>
        <dbReference type="ARBA" id="ARBA00022473"/>
    </source>
</evidence>
<keyword evidence="26" id="KW-0834">Unfolded protein response</keyword>
<evidence type="ECO:0000259" key="30">
    <source>
        <dbReference type="PROSITE" id="PS50217"/>
    </source>
</evidence>
<evidence type="ECO:0000256" key="22">
    <source>
        <dbReference type="ARBA" id="ARBA00023125"/>
    </source>
</evidence>
<keyword evidence="32" id="KW-1185">Reference proteome</keyword>
<evidence type="ECO:0000256" key="2">
    <source>
        <dbReference type="ARBA" id="ARBA00004406"/>
    </source>
</evidence>
<keyword evidence="10" id="KW-0037">Angiogenesis</keyword>
<accession>A0A8T2NH95</accession>
<evidence type="ECO:0000256" key="12">
    <source>
        <dbReference type="ARBA" id="ARBA00022692"/>
    </source>
</evidence>
<feature type="domain" description="BZIP" evidence="30">
    <location>
        <begin position="72"/>
        <end position="135"/>
    </location>
</feature>
<dbReference type="Gene3D" id="1.20.5.170">
    <property type="match status" value="1"/>
</dbReference>
<dbReference type="InterPro" id="IPR004827">
    <property type="entry name" value="bZIP"/>
</dbReference>
<evidence type="ECO:0000256" key="27">
    <source>
        <dbReference type="ARBA" id="ARBA00023242"/>
    </source>
</evidence>
<dbReference type="InterPro" id="IPR046347">
    <property type="entry name" value="bZIP_sf"/>
</dbReference>
<dbReference type="SUPFAM" id="SSF57959">
    <property type="entry name" value="Leucine zipper domain"/>
    <property type="match status" value="1"/>
</dbReference>
<dbReference type="OrthoDB" id="20960at2759"/>
<organism evidence="31 32">
    <name type="scientific">Albula glossodonta</name>
    <name type="common">roundjaw bonefish</name>
    <dbReference type="NCBI Taxonomy" id="121402"/>
    <lineage>
        <taxon>Eukaryota</taxon>
        <taxon>Metazoa</taxon>
        <taxon>Chordata</taxon>
        <taxon>Craniata</taxon>
        <taxon>Vertebrata</taxon>
        <taxon>Euteleostomi</taxon>
        <taxon>Actinopterygii</taxon>
        <taxon>Neopterygii</taxon>
        <taxon>Teleostei</taxon>
        <taxon>Albuliformes</taxon>
        <taxon>Albulidae</taxon>
        <taxon>Albula</taxon>
    </lineage>
</organism>
<dbReference type="GO" id="GO:0030154">
    <property type="term" value="P:cell differentiation"/>
    <property type="evidence" value="ECO:0007669"/>
    <property type="project" value="UniProtKB-KW"/>
</dbReference>
<dbReference type="GO" id="GO:0005789">
    <property type="term" value="C:endoplasmic reticulum membrane"/>
    <property type="evidence" value="ECO:0007669"/>
    <property type="project" value="UniProtKB-SubCell"/>
</dbReference>
<sequence length="406" mass="44436">MVVVTAGTGGTHKVLLISGKQSASSTGAQGGFSRSISVMLPSSASQVSSDSDSNGSGPPQRKRQRLTHLSPEEKALRRKLKNRVAAQTARDRKKAKMGELEQQVLELELENQKLHIENRLLREKTDGLLTENEELRQRLGLNTLETKEMVQVLESSVDDVSLAVGSSESAVLRLRVPPQQVQTQQPPNLKSSTWILAVLTLQTLSFAAGYLLKQLWIRSDLLLGILDILDPELFLKCGQEPDQDPQDLPELVRAGSDSIPASPSPPVGPAPVKLEALNELIHFDHIYTKPVEVVCVEQSEECIPEVKMEEEEAAAAAMVVVETVSVKDEPEEVELIQEVRADDFLSPASPPPVCSDKTSSYLMDAYSDSGYERSPSPFSNMSSPLCADSTWDDVFANELFPQLISV</sequence>
<evidence type="ECO:0000256" key="24">
    <source>
        <dbReference type="ARBA" id="ARBA00023159"/>
    </source>
</evidence>
<evidence type="ECO:0000256" key="16">
    <source>
        <dbReference type="ARBA" id="ARBA00022843"/>
    </source>
</evidence>